<dbReference type="InterPro" id="IPR036779">
    <property type="entry name" value="LysM_dom_sf"/>
</dbReference>
<dbReference type="PROSITE" id="PS51782">
    <property type="entry name" value="LYSM"/>
    <property type="match status" value="2"/>
</dbReference>
<evidence type="ECO:0000313" key="3">
    <source>
        <dbReference type="Proteomes" id="UP000323166"/>
    </source>
</evidence>
<proteinExistence type="predicted"/>
<dbReference type="CDD" id="cd00118">
    <property type="entry name" value="LysM"/>
    <property type="match status" value="2"/>
</dbReference>
<keyword evidence="3" id="KW-1185">Reference proteome</keyword>
<dbReference type="Pfam" id="PF01476">
    <property type="entry name" value="LysM"/>
    <property type="match status" value="2"/>
</dbReference>
<dbReference type="EMBL" id="VNHM01000009">
    <property type="protein sequence ID" value="TYO95184.1"/>
    <property type="molecule type" value="Genomic_DNA"/>
</dbReference>
<evidence type="ECO:0000259" key="1">
    <source>
        <dbReference type="PROSITE" id="PS51782"/>
    </source>
</evidence>
<reference evidence="2 3" key="1">
    <citation type="submission" date="2019-07" db="EMBL/GenBank/DDBJ databases">
        <title>Genomic Encyclopedia of Type Strains, Phase I: the one thousand microbial genomes (KMG-I) project.</title>
        <authorList>
            <person name="Kyrpides N."/>
        </authorList>
    </citation>
    <scope>NUCLEOTIDE SEQUENCE [LARGE SCALE GENOMIC DNA]</scope>
    <source>
        <strain evidence="2 3">DSM 6562</strain>
    </source>
</reference>
<comment type="caution">
    <text evidence="2">The sequence shown here is derived from an EMBL/GenBank/DDBJ whole genome shotgun (WGS) entry which is preliminary data.</text>
</comment>
<name>A0A5S4ZSR8_9FIRM</name>
<dbReference type="InterPro" id="IPR018392">
    <property type="entry name" value="LysM"/>
</dbReference>
<organism evidence="2 3">
    <name type="scientific">Desulfallas thermosapovorans DSM 6562</name>
    <dbReference type="NCBI Taxonomy" id="1121431"/>
    <lineage>
        <taxon>Bacteria</taxon>
        <taxon>Bacillati</taxon>
        <taxon>Bacillota</taxon>
        <taxon>Clostridia</taxon>
        <taxon>Eubacteriales</taxon>
        <taxon>Desulfallaceae</taxon>
        <taxon>Desulfallas</taxon>
    </lineage>
</organism>
<dbReference type="RefSeq" id="WP_166511917.1">
    <property type="nucleotide sequence ID" value="NZ_VNHM01000009.1"/>
</dbReference>
<evidence type="ECO:0000313" key="2">
    <source>
        <dbReference type="EMBL" id="TYO95184.1"/>
    </source>
</evidence>
<dbReference type="SUPFAM" id="SSF54106">
    <property type="entry name" value="LysM domain"/>
    <property type="match status" value="2"/>
</dbReference>
<feature type="domain" description="LysM" evidence="1">
    <location>
        <begin position="15"/>
        <end position="59"/>
    </location>
</feature>
<protein>
    <submittedName>
        <fullName evidence="2">LysM domain-containing protein</fullName>
    </submittedName>
</protein>
<feature type="domain" description="LysM" evidence="1">
    <location>
        <begin position="69"/>
        <end position="113"/>
    </location>
</feature>
<dbReference type="Proteomes" id="UP000323166">
    <property type="component" value="Unassembled WGS sequence"/>
</dbReference>
<sequence>MPRAKTQKPPCPSGRFWTVQPGDTFYLIASFVGTTVAELKRLNPGCDPANLQTGQKICLPPERICPSGVFWEVAPGDTLYTIALATGTTLDQLLELNPYVDPLKLLPGQTICLPG</sequence>
<dbReference type="Gene3D" id="3.10.350.10">
    <property type="entry name" value="LysM domain"/>
    <property type="match status" value="2"/>
</dbReference>
<gene>
    <name evidence="2" type="ORF">LX24_01913</name>
</gene>
<dbReference type="PANTHER" id="PTHR33734:SF22">
    <property type="entry name" value="MEMBRANE-BOUND LYTIC MUREIN TRANSGLYCOSYLASE D"/>
    <property type="match status" value="1"/>
</dbReference>
<dbReference type="SMART" id="SM00257">
    <property type="entry name" value="LysM"/>
    <property type="match status" value="2"/>
</dbReference>
<dbReference type="AlphaFoldDB" id="A0A5S4ZSR8"/>
<accession>A0A5S4ZSR8</accession>
<dbReference type="PANTHER" id="PTHR33734">
    <property type="entry name" value="LYSM DOMAIN-CONTAINING GPI-ANCHORED PROTEIN 2"/>
    <property type="match status" value="1"/>
</dbReference>
<dbReference type="GO" id="GO:0008932">
    <property type="term" value="F:lytic endotransglycosylase activity"/>
    <property type="evidence" value="ECO:0007669"/>
    <property type="project" value="TreeGrafter"/>
</dbReference>